<evidence type="ECO:0000256" key="8">
    <source>
        <dbReference type="ARBA" id="ARBA00022989"/>
    </source>
</evidence>
<dbReference type="Pfam" id="PF06212">
    <property type="entry name" value="GRIM-19"/>
    <property type="match status" value="1"/>
</dbReference>
<comment type="function">
    <text evidence="11">Complex I functions in the transfer of electrons from NADH to the respiratory chain. Accessory subunit of the mitochondrial membrane respiratory chain NADH dehydrogenase (Complex I), that is believed not to be involved in catalysis.</text>
</comment>
<organism evidence="12 13">
    <name type="scientific">Aureobasidium mustum</name>
    <dbReference type="NCBI Taxonomy" id="2773714"/>
    <lineage>
        <taxon>Eukaryota</taxon>
        <taxon>Fungi</taxon>
        <taxon>Dikarya</taxon>
        <taxon>Ascomycota</taxon>
        <taxon>Pezizomycotina</taxon>
        <taxon>Dothideomycetes</taxon>
        <taxon>Dothideomycetidae</taxon>
        <taxon>Dothideales</taxon>
        <taxon>Saccotheciaceae</taxon>
        <taxon>Aureobasidium</taxon>
    </lineage>
</organism>
<reference evidence="12" key="1">
    <citation type="submission" date="2020-06" db="EMBL/GenBank/DDBJ databases">
        <authorList>
            <person name="Onetto C."/>
        </authorList>
    </citation>
    <scope>NUCLEOTIDE SEQUENCE</scope>
</reference>
<feature type="transmembrane region" description="Helical" evidence="11">
    <location>
        <begin position="24"/>
        <end position="43"/>
    </location>
</feature>
<name>A0A9N8JBW8_9PEZI</name>
<comment type="similarity">
    <text evidence="2 11">Belongs to the complex I NDUFA13 subunit family.</text>
</comment>
<dbReference type="OrthoDB" id="3308at2759"/>
<protein>
    <recommendedName>
        <fullName evidence="11">NADH dehydrogenase [ubiquinone] 1 alpha subcomplex subunit 13</fullName>
    </recommendedName>
</protein>
<evidence type="ECO:0000256" key="9">
    <source>
        <dbReference type="ARBA" id="ARBA00023128"/>
    </source>
</evidence>
<evidence type="ECO:0000256" key="6">
    <source>
        <dbReference type="ARBA" id="ARBA00022792"/>
    </source>
</evidence>
<evidence type="ECO:0000256" key="11">
    <source>
        <dbReference type="RuleBase" id="RU368034"/>
    </source>
</evidence>
<comment type="subcellular location">
    <subcellularLocation>
        <location evidence="1 11">Mitochondrion inner membrane</location>
        <topology evidence="1 11">Single-pass membrane protein</topology>
        <orientation evidence="1 11">Matrix side</orientation>
    </subcellularLocation>
</comment>
<proteinExistence type="inferred from homology"/>
<dbReference type="GO" id="GO:0045271">
    <property type="term" value="C:respiratory chain complex I"/>
    <property type="evidence" value="ECO:0007669"/>
    <property type="project" value="UniProtKB-UniRule"/>
</dbReference>
<keyword evidence="4 11" id="KW-0679">Respiratory chain</keyword>
<dbReference type="GO" id="GO:0005743">
    <property type="term" value="C:mitochondrial inner membrane"/>
    <property type="evidence" value="ECO:0007669"/>
    <property type="project" value="UniProtKB-SubCell"/>
</dbReference>
<keyword evidence="3 11" id="KW-0813">Transport</keyword>
<keyword evidence="6 11" id="KW-0999">Mitochondrion inner membrane</keyword>
<keyword evidence="9 11" id="KW-0496">Mitochondrion</keyword>
<dbReference type="PANTHER" id="PTHR12966:SF0">
    <property type="entry name" value="NADH DEHYDROGENASE [UBIQUINONE] 1 ALPHA SUBCOMPLEX SUBUNIT 13"/>
    <property type="match status" value="1"/>
</dbReference>
<evidence type="ECO:0000256" key="10">
    <source>
        <dbReference type="ARBA" id="ARBA00023136"/>
    </source>
</evidence>
<evidence type="ECO:0000256" key="1">
    <source>
        <dbReference type="ARBA" id="ARBA00004298"/>
    </source>
</evidence>
<dbReference type="Proteomes" id="UP000714618">
    <property type="component" value="Unassembled WGS sequence"/>
</dbReference>
<evidence type="ECO:0000256" key="4">
    <source>
        <dbReference type="ARBA" id="ARBA00022660"/>
    </source>
</evidence>
<gene>
    <name evidence="12" type="ORF">AWRI4233_LOCUS59</name>
</gene>
<sequence>MPQDMPPTGGYEPVQYKRNLPARGFRPATYLLMVGAICTYGFWRVGQGIREQKYANQFRT</sequence>
<dbReference type="PANTHER" id="PTHR12966">
    <property type="entry name" value="NADH DEHYDROGENASE UBIQUINONE 1 ALPHA SUBCOMPLEX SUBUNIT 13"/>
    <property type="match status" value="1"/>
</dbReference>
<dbReference type="InterPro" id="IPR009346">
    <property type="entry name" value="GRIM-19"/>
</dbReference>
<accession>A0A9N8JBW8</accession>
<dbReference type="EMBL" id="CAIJEO010000002">
    <property type="protein sequence ID" value="CAD0085149.1"/>
    <property type="molecule type" value="Genomic_DNA"/>
</dbReference>
<keyword evidence="13" id="KW-1185">Reference proteome</keyword>
<evidence type="ECO:0000256" key="2">
    <source>
        <dbReference type="ARBA" id="ARBA00007312"/>
    </source>
</evidence>
<keyword evidence="7 11" id="KW-0249">Electron transport</keyword>
<comment type="caution">
    <text evidence="12">The sequence shown here is derived from an EMBL/GenBank/DDBJ whole genome shotgun (WGS) entry which is preliminary data.</text>
</comment>
<keyword evidence="10 11" id="KW-0472">Membrane</keyword>
<evidence type="ECO:0000256" key="3">
    <source>
        <dbReference type="ARBA" id="ARBA00022448"/>
    </source>
</evidence>
<evidence type="ECO:0000256" key="5">
    <source>
        <dbReference type="ARBA" id="ARBA00022692"/>
    </source>
</evidence>
<keyword evidence="5 11" id="KW-0812">Transmembrane</keyword>
<evidence type="ECO:0000313" key="12">
    <source>
        <dbReference type="EMBL" id="CAD0085149.1"/>
    </source>
</evidence>
<keyword evidence="8 11" id="KW-1133">Transmembrane helix</keyword>
<evidence type="ECO:0000256" key="7">
    <source>
        <dbReference type="ARBA" id="ARBA00022982"/>
    </source>
</evidence>
<dbReference type="AlphaFoldDB" id="A0A9N8JBW8"/>
<evidence type="ECO:0000313" key="13">
    <source>
        <dbReference type="Proteomes" id="UP000714618"/>
    </source>
</evidence>